<feature type="compositionally biased region" description="Basic and acidic residues" evidence="1">
    <location>
        <begin position="160"/>
        <end position="172"/>
    </location>
</feature>
<accession>A0ABY5NKN5</accession>
<reference evidence="3" key="1">
    <citation type="submission" date="2022-01" db="EMBL/GenBank/DDBJ databases">
        <title>Microbacterium eymi and Microbacterium rhizovicinus sp. nov., isolated from the rhizospheric soil of Elymus tsukushiensis, a plant native to the Dokdo Islands, Republic of Korea.</title>
        <authorList>
            <person name="Hwang Y.J."/>
        </authorList>
    </citation>
    <scope>NUCLEOTIDE SEQUENCE</scope>
    <source>
        <strain evidence="3">KUDC0405</strain>
    </source>
</reference>
<evidence type="ECO:0000256" key="1">
    <source>
        <dbReference type="SAM" id="MobiDB-lite"/>
    </source>
</evidence>
<keyword evidence="4" id="KW-1185">Reference proteome</keyword>
<evidence type="ECO:0000259" key="2">
    <source>
        <dbReference type="Pfam" id="PF00535"/>
    </source>
</evidence>
<dbReference type="EMBL" id="CP091139">
    <property type="protein sequence ID" value="UUT35735.1"/>
    <property type="molecule type" value="Genomic_DNA"/>
</dbReference>
<dbReference type="CDD" id="cd00761">
    <property type="entry name" value="Glyco_tranf_GTA_type"/>
    <property type="match status" value="1"/>
</dbReference>
<dbReference type="PANTHER" id="PTHR43685">
    <property type="entry name" value="GLYCOSYLTRANSFERASE"/>
    <property type="match status" value="1"/>
</dbReference>
<feature type="domain" description="Glycosyltransferase 2-like" evidence="2">
    <location>
        <begin position="9"/>
        <end position="124"/>
    </location>
</feature>
<dbReference type="Pfam" id="PF00535">
    <property type="entry name" value="Glycos_transf_2"/>
    <property type="match status" value="1"/>
</dbReference>
<gene>
    <name evidence="3" type="ORF">L2X98_21160</name>
</gene>
<sequence>MSAHTDVYSIVTPLFNVAAYLPEFLESLERQTIGFHRLQVVLIDDGSTDDGATARIARAFAAEHPQNVTFLSQSNAGQAAARNRGLELATGDWLTFPDPDDVLRPRYLEECEKALARHGDDDVDIVSARILLWYGRGIGHDSHALAARFHQGPTLAASRRRAELDSAARDVGPHPPPGRR</sequence>
<evidence type="ECO:0000313" key="3">
    <source>
        <dbReference type="EMBL" id="UUT35735.1"/>
    </source>
</evidence>
<protein>
    <submittedName>
        <fullName evidence="3">Glycosyltransferase family 2 protein</fullName>
    </submittedName>
</protein>
<dbReference type="InterPro" id="IPR029044">
    <property type="entry name" value="Nucleotide-diphossugar_trans"/>
</dbReference>
<dbReference type="PANTHER" id="PTHR43685:SF2">
    <property type="entry name" value="GLYCOSYLTRANSFERASE 2-LIKE DOMAIN-CONTAINING PROTEIN"/>
    <property type="match status" value="1"/>
</dbReference>
<organism evidence="3 4">
    <name type="scientific">Microbacterium elymi</name>
    <dbReference type="NCBI Taxonomy" id="2909587"/>
    <lineage>
        <taxon>Bacteria</taxon>
        <taxon>Bacillati</taxon>
        <taxon>Actinomycetota</taxon>
        <taxon>Actinomycetes</taxon>
        <taxon>Micrococcales</taxon>
        <taxon>Microbacteriaceae</taxon>
        <taxon>Microbacterium</taxon>
    </lineage>
</organism>
<dbReference type="SUPFAM" id="SSF53448">
    <property type="entry name" value="Nucleotide-diphospho-sugar transferases"/>
    <property type="match status" value="1"/>
</dbReference>
<dbReference type="Proteomes" id="UP001054811">
    <property type="component" value="Chromosome"/>
</dbReference>
<dbReference type="InterPro" id="IPR050834">
    <property type="entry name" value="Glycosyltransf_2"/>
</dbReference>
<evidence type="ECO:0000313" key="4">
    <source>
        <dbReference type="Proteomes" id="UP001054811"/>
    </source>
</evidence>
<name>A0ABY5NKN5_9MICO</name>
<feature type="region of interest" description="Disordered" evidence="1">
    <location>
        <begin position="156"/>
        <end position="180"/>
    </location>
</feature>
<dbReference type="Gene3D" id="3.90.550.10">
    <property type="entry name" value="Spore Coat Polysaccharide Biosynthesis Protein SpsA, Chain A"/>
    <property type="match status" value="1"/>
</dbReference>
<dbReference type="InterPro" id="IPR001173">
    <property type="entry name" value="Glyco_trans_2-like"/>
</dbReference>
<proteinExistence type="predicted"/>
<dbReference type="RefSeq" id="WP_259612354.1">
    <property type="nucleotide sequence ID" value="NZ_CP091139.2"/>
</dbReference>